<evidence type="ECO:0000313" key="4">
    <source>
        <dbReference type="EMBL" id="MBM2616337.1"/>
    </source>
</evidence>
<keyword evidence="2 4" id="KW-0067">ATP-binding</keyword>
<dbReference type="RefSeq" id="WP_203376236.1">
    <property type="nucleotide sequence ID" value="NZ_JAENHP010000003.1"/>
</dbReference>
<reference evidence="4 5" key="1">
    <citation type="submission" date="2021-01" db="EMBL/GenBank/DDBJ databases">
        <title>Actinoplanes sp. nov. LDG1-06 isolated from lichen.</title>
        <authorList>
            <person name="Saeng-In P."/>
            <person name="Phongsopitanun W."/>
            <person name="Kanchanasin P."/>
            <person name="Yuki M."/>
            <person name="Kudo T."/>
            <person name="Ohkuma M."/>
            <person name="Tanasupawat S."/>
        </authorList>
    </citation>
    <scope>NUCLEOTIDE SEQUENCE [LARGE SCALE GENOMIC DNA]</scope>
    <source>
        <strain evidence="4 5">LDG1-06</strain>
    </source>
</reference>
<keyword evidence="1" id="KW-0547">Nucleotide-binding</keyword>
<organism evidence="4 5">
    <name type="scientific">Paractinoplanes ovalisporus</name>
    <dbReference type="NCBI Taxonomy" id="2810368"/>
    <lineage>
        <taxon>Bacteria</taxon>
        <taxon>Bacillati</taxon>
        <taxon>Actinomycetota</taxon>
        <taxon>Actinomycetes</taxon>
        <taxon>Micromonosporales</taxon>
        <taxon>Micromonosporaceae</taxon>
        <taxon>Paractinoplanes</taxon>
    </lineage>
</organism>
<dbReference type="InterPro" id="IPR003439">
    <property type="entry name" value="ABC_transporter-like_ATP-bd"/>
</dbReference>
<dbReference type="Gene3D" id="3.40.50.300">
    <property type="entry name" value="P-loop containing nucleotide triphosphate hydrolases"/>
    <property type="match status" value="1"/>
</dbReference>
<keyword evidence="5" id="KW-1185">Reference proteome</keyword>
<name>A0ABS2A928_9ACTN</name>
<evidence type="ECO:0000259" key="3">
    <source>
        <dbReference type="PROSITE" id="PS50893"/>
    </source>
</evidence>
<dbReference type="PROSITE" id="PS50893">
    <property type="entry name" value="ABC_TRANSPORTER_2"/>
    <property type="match status" value="1"/>
</dbReference>
<sequence length="289" mass="30093">MSELLAQCEGVSYRYGALTVLRNVGLQVHQGEVVGLLGANGAGKTTLIRLLLGLLVPSAGRVSLFGEVPSRRSRRRIGYVPQGFGLYEDLTAAENLDFVDAAFGVRPPVLPAALAVPPGALAGALSLGLRRRLAFAAAFSHAPGLYVLDEPTSGVDALGRTRLWDVIHEVTDGGAAALVSTHSMEEAEECDRLVMLAAGRRVADGTVTGIVGDSQVVVVEGADWPRALRALEQAGLRAALVGRTLRVPGASLESVRSALSGTGAVVRLARATLEERFVELTAVTGGPDA</sequence>
<evidence type="ECO:0000256" key="1">
    <source>
        <dbReference type="ARBA" id="ARBA00022741"/>
    </source>
</evidence>
<dbReference type="GO" id="GO:0005524">
    <property type="term" value="F:ATP binding"/>
    <property type="evidence" value="ECO:0007669"/>
    <property type="project" value="UniProtKB-KW"/>
</dbReference>
<comment type="caution">
    <text evidence="4">The sequence shown here is derived from an EMBL/GenBank/DDBJ whole genome shotgun (WGS) entry which is preliminary data.</text>
</comment>
<protein>
    <submittedName>
        <fullName evidence="4">ATP-binding cassette domain-containing protein</fullName>
    </submittedName>
</protein>
<dbReference type="InterPro" id="IPR027417">
    <property type="entry name" value="P-loop_NTPase"/>
</dbReference>
<dbReference type="SMART" id="SM00382">
    <property type="entry name" value="AAA"/>
    <property type="match status" value="1"/>
</dbReference>
<dbReference type="InterPro" id="IPR003593">
    <property type="entry name" value="AAA+_ATPase"/>
</dbReference>
<dbReference type="SUPFAM" id="SSF52540">
    <property type="entry name" value="P-loop containing nucleoside triphosphate hydrolases"/>
    <property type="match status" value="1"/>
</dbReference>
<evidence type="ECO:0000313" key="5">
    <source>
        <dbReference type="Proteomes" id="UP000632138"/>
    </source>
</evidence>
<accession>A0ABS2A928</accession>
<dbReference type="EMBL" id="JAENHP010000003">
    <property type="protein sequence ID" value="MBM2616337.1"/>
    <property type="molecule type" value="Genomic_DNA"/>
</dbReference>
<dbReference type="PANTHER" id="PTHR43038">
    <property type="entry name" value="ATP-BINDING CASSETTE, SUB-FAMILY H, MEMBER 1"/>
    <property type="match status" value="1"/>
</dbReference>
<gene>
    <name evidence="4" type="ORF">JIG36_12295</name>
</gene>
<feature type="domain" description="ABC transporter" evidence="3">
    <location>
        <begin position="6"/>
        <end position="223"/>
    </location>
</feature>
<dbReference type="CDD" id="cd03230">
    <property type="entry name" value="ABC_DR_subfamily_A"/>
    <property type="match status" value="1"/>
</dbReference>
<evidence type="ECO:0000256" key="2">
    <source>
        <dbReference type="ARBA" id="ARBA00022840"/>
    </source>
</evidence>
<dbReference type="Proteomes" id="UP000632138">
    <property type="component" value="Unassembled WGS sequence"/>
</dbReference>
<proteinExistence type="predicted"/>
<dbReference type="Pfam" id="PF00005">
    <property type="entry name" value="ABC_tran"/>
    <property type="match status" value="1"/>
</dbReference>
<dbReference type="PANTHER" id="PTHR43038:SF3">
    <property type="entry name" value="ABC TRANSPORTER G FAMILY MEMBER 20 ISOFORM X1"/>
    <property type="match status" value="1"/>
</dbReference>